<evidence type="ECO:0000313" key="2">
    <source>
        <dbReference type="Proteomes" id="UP000498740"/>
    </source>
</evidence>
<evidence type="ECO:0000313" key="1">
    <source>
        <dbReference type="EMBL" id="GFN04260.1"/>
    </source>
</evidence>
<proteinExistence type="predicted"/>
<dbReference type="EMBL" id="BLWD01000001">
    <property type="protein sequence ID" value="GFN04260.1"/>
    <property type="molecule type" value="Genomic_DNA"/>
</dbReference>
<accession>A0A7J0CP40</accession>
<organism evidence="1 2">
    <name type="scientific">Streptomyces microflavus</name>
    <name type="common">Streptomyces lipmanii</name>
    <dbReference type="NCBI Taxonomy" id="1919"/>
    <lineage>
        <taxon>Bacteria</taxon>
        <taxon>Bacillati</taxon>
        <taxon>Actinomycetota</taxon>
        <taxon>Actinomycetes</taxon>
        <taxon>Kitasatosporales</taxon>
        <taxon>Streptomycetaceae</taxon>
        <taxon>Streptomyces</taxon>
    </lineage>
</organism>
<sequence length="66" mass="7542">MHADMHTDIHLALHADRAAELRDEAQEFRLPRTRLRTRIGWTMVEVGLRLARSGATPTCGRTFRTA</sequence>
<comment type="caution">
    <text evidence="1">The sequence shown here is derived from an EMBL/GenBank/DDBJ whole genome shotgun (WGS) entry which is preliminary data.</text>
</comment>
<dbReference type="AlphaFoldDB" id="A0A7J0CP40"/>
<gene>
    <name evidence="1" type="ORF">Smic_28160</name>
</gene>
<name>A0A7J0CP40_STRMI</name>
<protein>
    <submittedName>
        <fullName evidence="1">Uncharacterized protein</fullName>
    </submittedName>
</protein>
<dbReference type="Proteomes" id="UP000498740">
    <property type="component" value="Unassembled WGS sequence"/>
</dbReference>
<reference evidence="1 2" key="1">
    <citation type="submission" date="2020-05" db="EMBL/GenBank/DDBJ databases">
        <title>Whole genome shotgun sequence of Streptomyces microflavus NBRC 13062.</title>
        <authorList>
            <person name="Komaki H."/>
            <person name="Tamura T."/>
        </authorList>
    </citation>
    <scope>NUCLEOTIDE SEQUENCE [LARGE SCALE GENOMIC DNA]</scope>
    <source>
        <strain evidence="1 2">NBRC 13062</strain>
    </source>
</reference>